<dbReference type="SMART" id="SM00388">
    <property type="entry name" value="HisKA"/>
    <property type="match status" value="1"/>
</dbReference>
<dbReference type="InterPro" id="IPR004358">
    <property type="entry name" value="Sig_transdc_His_kin-like_C"/>
</dbReference>
<evidence type="ECO:0000256" key="6">
    <source>
        <dbReference type="ARBA" id="ARBA00022777"/>
    </source>
</evidence>
<dbReference type="Pfam" id="PF00989">
    <property type="entry name" value="PAS"/>
    <property type="match status" value="1"/>
</dbReference>
<feature type="coiled-coil region" evidence="10">
    <location>
        <begin position="72"/>
        <end position="106"/>
    </location>
</feature>
<dbReference type="CDD" id="cd00082">
    <property type="entry name" value="HisKA"/>
    <property type="match status" value="1"/>
</dbReference>
<reference evidence="16 17" key="1">
    <citation type="submission" date="2019-03" db="EMBL/GenBank/DDBJ databases">
        <title>Rhizobium sp. nov., an bacterium isolated from biocrust in Mu Us Desert.</title>
        <authorList>
            <person name="Lixiong L."/>
        </authorList>
    </citation>
    <scope>NUCLEOTIDE SEQUENCE [LARGE SCALE GENOMIC DNA]</scope>
    <source>
        <strain evidence="16 17">SPY-1</strain>
    </source>
</reference>
<dbReference type="InterPro" id="IPR000700">
    <property type="entry name" value="PAS-assoc_C"/>
</dbReference>
<dbReference type="SMART" id="SM00091">
    <property type="entry name" value="PAS"/>
    <property type="match status" value="4"/>
</dbReference>
<evidence type="ECO:0000259" key="13">
    <source>
        <dbReference type="PROSITE" id="PS50110"/>
    </source>
</evidence>
<feature type="domain" description="PAS" evidence="14">
    <location>
        <begin position="362"/>
        <end position="418"/>
    </location>
</feature>
<keyword evidence="4" id="KW-0808">Transferase</keyword>
<comment type="caution">
    <text evidence="16">The sequence shown here is derived from an EMBL/GenBank/DDBJ whole genome shotgun (WGS) entry which is preliminary data.</text>
</comment>
<evidence type="ECO:0000256" key="9">
    <source>
        <dbReference type="PROSITE-ProRule" id="PRU00169"/>
    </source>
</evidence>
<dbReference type="SUPFAM" id="SSF55874">
    <property type="entry name" value="ATPase domain of HSP90 chaperone/DNA topoisomerase II/histidine kinase"/>
    <property type="match status" value="1"/>
</dbReference>
<dbReference type="GO" id="GO:0006355">
    <property type="term" value="P:regulation of DNA-templated transcription"/>
    <property type="evidence" value="ECO:0007669"/>
    <property type="project" value="InterPro"/>
</dbReference>
<feature type="domain" description="Response regulatory" evidence="13">
    <location>
        <begin position="882"/>
        <end position="998"/>
    </location>
</feature>
<dbReference type="Pfam" id="PF13188">
    <property type="entry name" value="PAS_8"/>
    <property type="match status" value="1"/>
</dbReference>
<dbReference type="InterPro" id="IPR013767">
    <property type="entry name" value="PAS_fold"/>
</dbReference>
<dbReference type="Pfam" id="PF00512">
    <property type="entry name" value="HisKA"/>
    <property type="match status" value="1"/>
</dbReference>
<proteinExistence type="predicted"/>
<dbReference type="Pfam" id="PF00072">
    <property type="entry name" value="Response_reg"/>
    <property type="match status" value="1"/>
</dbReference>
<dbReference type="SMART" id="SM00387">
    <property type="entry name" value="HATPase_c"/>
    <property type="match status" value="1"/>
</dbReference>
<evidence type="ECO:0000259" key="14">
    <source>
        <dbReference type="PROSITE" id="PS50112"/>
    </source>
</evidence>
<dbReference type="Pfam" id="PF13426">
    <property type="entry name" value="PAS_9"/>
    <property type="match status" value="1"/>
</dbReference>
<evidence type="ECO:0000256" key="5">
    <source>
        <dbReference type="ARBA" id="ARBA00022741"/>
    </source>
</evidence>
<evidence type="ECO:0000256" key="1">
    <source>
        <dbReference type="ARBA" id="ARBA00000085"/>
    </source>
</evidence>
<keyword evidence="17" id="KW-1185">Reference proteome</keyword>
<protein>
    <recommendedName>
        <fullName evidence="2">histidine kinase</fullName>
        <ecNumber evidence="2">2.7.13.3</ecNumber>
    </recommendedName>
</protein>
<keyword evidence="5" id="KW-0547">Nucleotide-binding</keyword>
<dbReference type="InterPro" id="IPR003594">
    <property type="entry name" value="HATPase_dom"/>
</dbReference>
<dbReference type="Pfam" id="PF08447">
    <property type="entry name" value="PAS_3"/>
    <property type="match status" value="1"/>
</dbReference>
<evidence type="ECO:0000313" key="16">
    <source>
        <dbReference type="EMBL" id="TDK35156.1"/>
    </source>
</evidence>
<dbReference type="InterPro" id="IPR001789">
    <property type="entry name" value="Sig_transdc_resp-reg_receiver"/>
</dbReference>
<dbReference type="Proteomes" id="UP000295238">
    <property type="component" value="Unassembled WGS sequence"/>
</dbReference>
<sequence>MGGRQPRHYVPPRLLPAGQQRPLLSRTQSAVLPTQVQEEPRSNCIRAQRIGTVERNFCQRVAETRVGNRINRHMNEEEFEQLKRRTQKLEEEVSTLRAANDTLRGDWHRAVVESAIDFAIIVLNSHGMVRDWNHGAERILGWTAGEMIGRLADVFFTPEDKLGQRLQTEMRLASTEGRAENERWHLKKDGSRFWASGQMMPLINPDGFHDGYVKILRDRTQEHLAGQELQAAVSAQQRYRDVLASTEVGFCVLELIFDDKGIAIDYRFIEANAAFEQQTGLKEAAGRTAIELIPELELYWVRTYADVALSRQPVRFEHHSEAMGRWFDVYAFAVDEPKHHRVALLFNDLTARRETEEALRQSEARFRTALEIETVGALYFDMDGKITDANAGFLRMSGYTREDLEHETLTWQDLTPPEWLEDSVKAFDDLRARGQTVPYEKEYLRKDGSRWWGLFAAKLLPGNVGFEFVLDITDRKKAQEALQESNVSLERRVEERTADRDRMWRLSTDIMLVADFEAKILAVNPAWTSQLGWSQEELLQKDFLALVHPDDLEPTLAEVHKLSEGQTTLRFENRYRQNDGGYRWVSWTAVPDEQFIHAVGRDVQAEKDAEEALRATEDALRQSQKMEAVGQLTGGIAHDFNNLLAGISGSLELINIRLPQRRFEDVERYAAAALGATKRAAALTHRLLAFSRRQTLDPKPTDVNRLIEGLEDLVGRTVGPQVDIEVMATADSWPILVDPNQLENAILNLCINARDAMPEGGRITIDTSNRTFDKRGARQRGMDPGDYVCVSVSDTGTGMAEDVLSKVFEPFFTTKPMGMGTGLGLSMIYGFIRQSGGQVRMDSIPGNGTTAELLLPRHLGEQDNTPAKAQPADAPRAGAGETVLVVDDEPMVRMLVVEVLEDLGYAALEAEDGASGLEILQSDKRIDLLVSDVGLPGGMNGRQMADAARQTRKNLKVLFITGYAEKAAVGNGDLEPGMHVMTKPFAIEALATRIKQLIVDS</sequence>
<dbReference type="EMBL" id="SMTL01000003">
    <property type="protein sequence ID" value="TDK35156.1"/>
    <property type="molecule type" value="Genomic_DNA"/>
</dbReference>
<dbReference type="PROSITE" id="PS50110">
    <property type="entry name" value="RESPONSE_REGULATORY"/>
    <property type="match status" value="1"/>
</dbReference>
<dbReference type="InterPro" id="IPR035965">
    <property type="entry name" value="PAS-like_dom_sf"/>
</dbReference>
<dbReference type="AlphaFoldDB" id="A0A4R5UH69"/>
<dbReference type="PANTHER" id="PTHR43065:SF42">
    <property type="entry name" value="TWO-COMPONENT SENSOR PPRA"/>
    <property type="match status" value="1"/>
</dbReference>
<dbReference type="GO" id="GO:0005524">
    <property type="term" value="F:ATP binding"/>
    <property type="evidence" value="ECO:0007669"/>
    <property type="project" value="UniProtKB-KW"/>
</dbReference>
<name>A0A4R5UH69_9HYPH</name>
<dbReference type="InterPro" id="IPR011006">
    <property type="entry name" value="CheY-like_superfamily"/>
</dbReference>
<feature type="modified residue" description="4-aspartylphosphate" evidence="9">
    <location>
        <position position="932"/>
    </location>
</feature>
<dbReference type="CDD" id="cd18161">
    <property type="entry name" value="REC_hyHK_blue-like"/>
    <property type="match status" value="1"/>
</dbReference>
<gene>
    <name evidence="16" type="ORF">E2F50_12880</name>
</gene>
<keyword evidence="8" id="KW-0902">Two-component regulatory system</keyword>
<dbReference type="InterPro" id="IPR003661">
    <property type="entry name" value="HisK_dim/P_dom"/>
</dbReference>
<feature type="region of interest" description="Disordered" evidence="11">
    <location>
        <begin position="1"/>
        <end position="22"/>
    </location>
</feature>
<dbReference type="InterPro" id="IPR005467">
    <property type="entry name" value="His_kinase_dom"/>
</dbReference>
<dbReference type="EC" id="2.7.13.3" evidence="2"/>
<keyword evidence="6" id="KW-0418">Kinase</keyword>
<feature type="domain" description="PAC" evidence="15">
    <location>
        <begin position="179"/>
        <end position="231"/>
    </location>
</feature>
<evidence type="ECO:0000256" key="8">
    <source>
        <dbReference type="ARBA" id="ARBA00023012"/>
    </source>
</evidence>
<evidence type="ECO:0000259" key="12">
    <source>
        <dbReference type="PROSITE" id="PS50109"/>
    </source>
</evidence>
<dbReference type="Gene3D" id="3.40.50.2300">
    <property type="match status" value="1"/>
</dbReference>
<dbReference type="Gene3D" id="1.10.287.130">
    <property type="match status" value="1"/>
</dbReference>
<dbReference type="SMART" id="SM00086">
    <property type="entry name" value="PAC"/>
    <property type="match status" value="3"/>
</dbReference>
<dbReference type="SUPFAM" id="SSF52172">
    <property type="entry name" value="CheY-like"/>
    <property type="match status" value="1"/>
</dbReference>
<feature type="domain" description="PAS" evidence="14">
    <location>
        <begin position="109"/>
        <end position="161"/>
    </location>
</feature>
<accession>A0A4R5UH69</accession>
<evidence type="ECO:0000259" key="15">
    <source>
        <dbReference type="PROSITE" id="PS50113"/>
    </source>
</evidence>
<evidence type="ECO:0000256" key="4">
    <source>
        <dbReference type="ARBA" id="ARBA00022679"/>
    </source>
</evidence>
<dbReference type="PROSITE" id="PS50109">
    <property type="entry name" value="HIS_KIN"/>
    <property type="match status" value="1"/>
</dbReference>
<dbReference type="InterPro" id="IPR036097">
    <property type="entry name" value="HisK_dim/P_sf"/>
</dbReference>
<feature type="domain" description="Histidine kinase" evidence="12">
    <location>
        <begin position="635"/>
        <end position="859"/>
    </location>
</feature>
<dbReference type="InterPro" id="IPR013655">
    <property type="entry name" value="PAS_fold_3"/>
</dbReference>
<keyword evidence="7" id="KW-0067">ATP-binding</keyword>
<evidence type="ECO:0000256" key="2">
    <source>
        <dbReference type="ARBA" id="ARBA00012438"/>
    </source>
</evidence>
<evidence type="ECO:0000256" key="11">
    <source>
        <dbReference type="SAM" id="MobiDB-lite"/>
    </source>
</evidence>
<dbReference type="Pfam" id="PF02518">
    <property type="entry name" value="HATPase_c"/>
    <property type="match status" value="1"/>
</dbReference>
<dbReference type="GO" id="GO:0000155">
    <property type="term" value="F:phosphorelay sensor kinase activity"/>
    <property type="evidence" value="ECO:0007669"/>
    <property type="project" value="InterPro"/>
</dbReference>
<dbReference type="InterPro" id="IPR036890">
    <property type="entry name" value="HATPase_C_sf"/>
</dbReference>
<dbReference type="PROSITE" id="PS50112">
    <property type="entry name" value="PAS"/>
    <property type="match status" value="3"/>
</dbReference>
<organism evidence="16 17">
    <name type="scientific">Rhizobium deserti</name>
    <dbReference type="NCBI Taxonomy" id="2547961"/>
    <lineage>
        <taxon>Bacteria</taxon>
        <taxon>Pseudomonadati</taxon>
        <taxon>Pseudomonadota</taxon>
        <taxon>Alphaproteobacteria</taxon>
        <taxon>Hyphomicrobiales</taxon>
        <taxon>Rhizobiaceae</taxon>
        <taxon>Rhizobium/Agrobacterium group</taxon>
        <taxon>Rhizobium</taxon>
    </lineage>
</organism>
<evidence type="ECO:0000313" key="17">
    <source>
        <dbReference type="Proteomes" id="UP000295238"/>
    </source>
</evidence>
<evidence type="ECO:0000256" key="3">
    <source>
        <dbReference type="ARBA" id="ARBA00022553"/>
    </source>
</evidence>
<evidence type="ECO:0000256" key="7">
    <source>
        <dbReference type="ARBA" id="ARBA00022840"/>
    </source>
</evidence>
<dbReference type="SMART" id="SM00448">
    <property type="entry name" value="REC"/>
    <property type="match status" value="1"/>
</dbReference>
<dbReference type="CDD" id="cd00130">
    <property type="entry name" value="PAS"/>
    <property type="match status" value="3"/>
</dbReference>
<keyword evidence="10" id="KW-0175">Coiled coil</keyword>
<dbReference type="PANTHER" id="PTHR43065">
    <property type="entry name" value="SENSOR HISTIDINE KINASE"/>
    <property type="match status" value="1"/>
</dbReference>
<dbReference type="SUPFAM" id="SSF55785">
    <property type="entry name" value="PYP-like sensor domain (PAS domain)"/>
    <property type="match status" value="4"/>
</dbReference>
<dbReference type="InterPro" id="IPR001610">
    <property type="entry name" value="PAC"/>
</dbReference>
<comment type="catalytic activity">
    <reaction evidence="1">
        <text>ATP + protein L-histidine = ADP + protein N-phospho-L-histidine.</text>
        <dbReference type="EC" id="2.7.13.3"/>
    </reaction>
</comment>
<feature type="domain" description="PAS" evidence="14">
    <location>
        <begin position="511"/>
        <end position="566"/>
    </location>
</feature>
<dbReference type="SUPFAM" id="SSF47384">
    <property type="entry name" value="Homodimeric domain of signal transducing histidine kinase"/>
    <property type="match status" value="1"/>
</dbReference>
<dbReference type="InterPro" id="IPR000014">
    <property type="entry name" value="PAS"/>
</dbReference>
<dbReference type="NCBIfam" id="TIGR00229">
    <property type="entry name" value="sensory_box"/>
    <property type="match status" value="4"/>
</dbReference>
<dbReference type="Gene3D" id="3.30.565.10">
    <property type="entry name" value="Histidine kinase-like ATPase, C-terminal domain"/>
    <property type="match status" value="1"/>
</dbReference>
<keyword evidence="3 9" id="KW-0597">Phosphoprotein</keyword>
<evidence type="ECO:0000256" key="10">
    <source>
        <dbReference type="SAM" id="Coils"/>
    </source>
</evidence>
<dbReference type="Gene3D" id="3.30.450.20">
    <property type="entry name" value="PAS domain"/>
    <property type="match status" value="4"/>
</dbReference>
<dbReference type="PRINTS" id="PR00344">
    <property type="entry name" value="BCTRLSENSOR"/>
</dbReference>
<dbReference type="PROSITE" id="PS50113">
    <property type="entry name" value="PAC"/>
    <property type="match status" value="1"/>
</dbReference>